<feature type="compositionally biased region" description="Basic and acidic residues" evidence="5">
    <location>
        <begin position="1545"/>
        <end position="1562"/>
    </location>
</feature>
<dbReference type="Pfam" id="PF22936">
    <property type="entry name" value="Pol_BBD"/>
    <property type="match status" value="1"/>
</dbReference>
<dbReference type="PANTHER" id="PTHR42648:SF32">
    <property type="entry name" value="RIBONUCLEASE H-LIKE DOMAIN, GAG-PRE-INTEGRASE DOMAIN PROTEIN-RELATED"/>
    <property type="match status" value="1"/>
</dbReference>
<dbReference type="Pfam" id="PF07727">
    <property type="entry name" value="RVT_2"/>
    <property type="match status" value="1"/>
</dbReference>
<dbReference type="InterPro" id="IPR054722">
    <property type="entry name" value="PolX-like_BBD"/>
</dbReference>
<dbReference type="GO" id="GO:0008233">
    <property type="term" value="F:peptidase activity"/>
    <property type="evidence" value="ECO:0007669"/>
    <property type="project" value="UniProtKB-KW"/>
</dbReference>
<dbReference type="InterPro" id="IPR039537">
    <property type="entry name" value="Retrotran_Ty1/copia-like"/>
</dbReference>
<feature type="domain" description="Integrase catalytic" evidence="7">
    <location>
        <begin position="731"/>
        <end position="888"/>
    </location>
</feature>
<dbReference type="GO" id="GO:0003676">
    <property type="term" value="F:nucleic acid binding"/>
    <property type="evidence" value="ECO:0007669"/>
    <property type="project" value="InterPro"/>
</dbReference>
<dbReference type="InterPro" id="IPR012337">
    <property type="entry name" value="RNaseH-like_sf"/>
</dbReference>
<feature type="region of interest" description="Disordered" evidence="5">
    <location>
        <begin position="912"/>
        <end position="936"/>
    </location>
</feature>
<feature type="region of interest" description="Disordered" evidence="5">
    <location>
        <begin position="302"/>
        <end position="336"/>
    </location>
</feature>
<dbReference type="SUPFAM" id="SSF57756">
    <property type="entry name" value="Retrovirus zinc finger-like domains"/>
    <property type="match status" value="1"/>
</dbReference>
<name>A0A6L2MNC8_TANCI</name>
<dbReference type="InterPro" id="IPR025724">
    <property type="entry name" value="GAG-pre-integrase_dom"/>
</dbReference>
<organism evidence="8">
    <name type="scientific">Tanacetum cinerariifolium</name>
    <name type="common">Dalmatian daisy</name>
    <name type="synonym">Chrysanthemum cinerariifolium</name>
    <dbReference type="NCBI Taxonomy" id="118510"/>
    <lineage>
        <taxon>Eukaryota</taxon>
        <taxon>Viridiplantae</taxon>
        <taxon>Streptophyta</taxon>
        <taxon>Embryophyta</taxon>
        <taxon>Tracheophyta</taxon>
        <taxon>Spermatophyta</taxon>
        <taxon>Magnoliopsida</taxon>
        <taxon>eudicotyledons</taxon>
        <taxon>Gunneridae</taxon>
        <taxon>Pentapetalae</taxon>
        <taxon>asterids</taxon>
        <taxon>campanulids</taxon>
        <taxon>Asterales</taxon>
        <taxon>Asteraceae</taxon>
        <taxon>Asteroideae</taxon>
        <taxon>Anthemideae</taxon>
        <taxon>Anthemidinae</taxon>
        <taxon>Tanacetum</taxon>
    </lineage>
</organism>
<dbReference type="PANTHER" id="PTHR42648">
    <property type="entry name" value="TRANSPOSASE, PUTATIVE-RELATED"/>
    <property type="match status" value="1"/>
</dbReference>
<comment type="caution">
    <text evidence="8">The sequence shown here is derived from an EMBL/GenBank/DDBJ whole genome shotgun (WGS) entry which is preliminary data.</text>
</comment>
<dbReference type="PROSITE" id="PS50994">
    <property type="entry name" value="INTEGRASE"/>
    <property type="match status" value="1"/>
</dbReference>
<keyword evidence="3" id="KW-0378">Hydrolase</keyword>
<gene>
    <name evidence="8" type="ORF">Tci_046805</name>
</gene>
<accession>A0A6L2MNC8</accession>
<dbReference type="InterPro" id="IPR001878">
    <property type="entry name" value="Znf_CCHC"/>
</dbReference>
<dbReference type="GO" id="GO:0008270">
    <property type="term" value="F:zinc ion binding"/>
    <property type="evidence" value="ECO:0007669"/>
    <property type="project" value="UniProtKB-KW"/>
</dbReference>
<evidence type="ECO:0000256" key="3">
    <source>
        <dbReference type="ARBA" id="ARBA00022801"/>
    </source>
</evidence>
<evidence type="ECO:0000259" key="7">
    <source>
        <dbReference type="PROSITE" id="PS50994"/>
    </source>
</evidence>
<evidence type="ECO:0000259" key="6">
    <source>
        <dbReference type="PROSITE" id="PS50158"/>
    </source>
</evidence>
<evidence type="ECO:0000313" key="8">
    <source>
        <dbReference type="EMBL" id="GEU74827.1"/>
    </source>
</evidence>
<feature type="region of interest" description="Disordered" evidence="5">
    <location>
        <begin position="1545"/>
        <end position="1576"/>
    </location>
</feature>
<dbReference type="EMBL" id="BKCJ010006958">
    <property type="protein sequence ID" value="GEU74827.1"/>
    <property type="molecule type" value="Genomic_DNA"/>
</dbReference>
<feature type="region of interest" description="Disordered" evidence="5">
    <location>
        <begin position="1404"/>
        <end position="1446"/>
    </location>
</feature>
<dbReference type="Pfam" id="PF00665">
    <property type="entry name" value="rve"/>
    <property type="match status" value="1"/>
</dbReference>
<feature type="compositionally biased region" description="Polar residues" evidence="5">
    <location>
        <begin position="920"/>
        <end position="931"/>
    </location>
</feature>
<proteinExistence type="predicted"/>
<dbReference type="Gene3D" id="3.30.420.10">
    <property type="entry name" value="Ribonuclease H-like superfamily/Ribonuclease H"/>
    <property type="match status" value="1"/>
</dbReference>
<dbReference type="InterPro" id="IPR036397">
    <property type="entry name" value="RNaseH_sf"/>
</dbReference>
<dbReference type="GO" id="GO:0015074">
    <property type="term" value="P:DNA integration"/>
    <property type="evidence" value="ECO:0007669"/>
    <property type="project" value="InterPro"/>
</dbReference>
<keyword evidence="4" id="KW-0862">Zinc</keyword>
<keyword evidence="1" id="KW-0645">Protease</keyword>
<evidence type="ECO:0000256" key="2">
    <source>
        <dbReference type="ARBA" id="ARBA00022723"/>
    </source>
</evidence>
<dbReference type="Pfam" id="PF14223">
    <property type="entry name" value="Retrotran_gag_2"/>
    <property type="match status" value="1"/>
</dbReference>
<keyword evidence="4" id="KW-0863">Zinc-finger</keyword>
<evidence type="ECO:0000256" key="4">
    <source>
        <dbReference type="PROSITE-ProRule" id="PRU00047"/>
    </source>
</evidence>
<sequence>MQKYLLKQQFKGFFVSTSEGLHKGYDRFQTLLSQLDIYGVGVLHKDANQKFLRSLPSSWSQVALIIRTKPGLDTLSFNDLYNNLRVFKHDVKGTNASSSNTQNVAFVSADNTSSTNDINDDDIEEIDLKWQVVMISMRIKKFHKRTGRKLQFDTKDLVGFDKTKVECFNCHKMGHFARDCRAKGNQDIKKRDDGYNGNKTRDNGGRPAYHDDSKALVTIDGEDIDWSGHVEEDAQNYAMIAYSFSNSGSDNEASGLEDTFVNDRYADGMHAVPPPMIGNYMPFGPDVEIDYSKFTYGPKQISVDESDSKPSKYASCESDSSVETTTSMPKPRDRNAHTRKSLGYAFTRKACFVCGSFSHLIRDCDFHEKRMAKQAELTKSKNKVTGQRENRPVWNNVQRVNHQNKFVPSVLLTKTGNFPVNAARQNYSSQAASPSTASKVNTARPFVNEKRPKRIFYKTRLPNKRPFHNTTTQRTTFSYKKVNDVGNKSLSVVGGNGDTVVKASAGRLKLEMAWVPKRNRFLLFHVKDDPHRALKDKRIIDSGCSTHMTGNKAHLADYQKFKGGSIAFGDSNGRITGKRKIKTDRLDFEDVYYVEELKHYNLFSVSQICDKKNNVLFTDADCLVLSLDFKLLDENQIFLKIPRQHNIYSFNLKNINPSGDLSYLFTNASIDESNKWHRRLSHVNFKNLNKLVKGNLVRSLPSKIFENDHTCVACQKGKQHKASCKAKTVSSLNQPLQILHMDLFGPTSVRSINHKTYCLVITDGFSRFSLVYFLKSKDETTPILKNFTRQAKNQFNHKVKSIRSDNKTEFKNKELIKICRLKGIKRGYSNARTPQQNEVVERKNKNLIEAARTIKAFRVHNLETKRVEENMHVNFLVNKPNVARKEHAWMFNLDYLTNSMNYEHVLVENQAKKSAGPKEANNSACTQANDDQSADSKEIDLHEEHFVLPIWSAYSTTVKSSGDKIEKNTYFKTCKKPVSKVEQIFLEELEKLKRQEKKLMIINDGELSYPDDPSMPHLEDIYASLSKEIFTDSSYDDEGVTRSKVNKNFEAHALVSYIQKQERNNHKNFQHCLFACFLSQIEPKKISQTLEDESWVDAMQEELLQFQIQKCDEFEELMKNRFQMSSMDELTFFLGLQVKKKEDGIFISQDKYVAKILKKFDFLSVKTASTPIKTQKPLVKDKEAADVDVTPKTSHLQAVKRIFRYLKGQPKLGLWYPKLSSFDLEAYSDSDYTGASLDRKSTTGDCQFLGRRLISWQCKKQTIVATSTTKAEYVAANPVFHSKTKHIEIRHYFIRDAYEKKLIKVLKIHTNDNVADSLTKAFDVSSTGRKQLSTARHKVSTAGISGHTSDRVEGSLNMEALYALCTNLSNKVLALETVKDAQAKEILILKAKIKKLEKRCKPKEALNKGRQSTLSTARPDDDTSRPDISTARQELSTVGPTTTPTTSKIFDDEEMTLEDTLIKLKDDKAKVRWSHEEQEKYTVDERAKLLVEYFKKKKQLAKERATAIRNKPPTKTQLRRLTMTYLKNIDFVPIGSEEDERMIRDMKKKAEEESSDKGVDNTKKKKGSRMKRMSKRYPLTTRTLKRMMSLRLIVESASDAAYDLLRFIQKQIDESGGHDRGEKDI</sequence>
<dbReference type="Gene3D" id="4.10.60.10">
    <property type="entry name" value="Zinc finger, CCHC-type"/>
    <property type="match status" value="1"/>
</dbReference>
<dbReference type="InterPro" id="IPR013103">
    <property type="entry name" value="RVT_2"/>
</dbReference>
<protein>
    <submittedName>
        <fullName evidence="8">Putative ribonuclease H-like domain-containing protein</fullName>
    </submittedName>
</protein>
<evidence type="ECO:0000256" key="1">
    <source>
        <dbReference type="ARBA" id="ARBA00022670"/>
    </source>
</evidence>
<dbReference type="InterPro" id="IPR001584">
    <property type="entry name" value="Integrase_cat-core"/>
</dbReference>
<feature type="compositionally biased region" description="Basic residues" evidence="5">
    <location>
        <begin position="1563"/>
        <end position="1575"/>
    </location>
</feature>
<dbReference type="PROSITE" id="PS50158">
    <property type="entry name" value="ZF_CCHC"/>
    <property type="match status" value="1"/>
</dbReference>
<feature type="region of interest" description="Disordered" evidence="5">
    <location>
        <begin position="187"/>
        <end position="211"/>
    </location>
</feature>
<dbReference type="Pfam" id="PF13976">
    <property type="entry name" value="gag_pre-integrs"/>
    <property type="match status" value="1"/>
</dbReference>
<feature type="compositionally biased region" description="Polar residues" evidence="5">
    <location>
        <begin position="1426"/>
        <end position="1439"/>
    </location>
</feature>
<feature type="compositionally biased region" description="Polar residues" evidence="5">
    <location>
        <begin position="317"/>
        <end position="328"/>
    </location>
</feature>
<dbReference type="Pfam" id="PF00098">
    <property type="entry name" value="zf-CCHC"/>
    <property type="match status" value="1"/>
</dbReference>
<dbReference type="CDD" id="cd09272">
    <property type="entry name" value="RNase_HI_RT_Ty1"/>
    <property type="match status" value="1"/>
</dbReference>
<evidence type="ECO:0000256" key="5">
    <source>
        <dbReference type="SAM" id="MobiDB-lite"/>
    </source>
</evidence>
<dbReference type="InterPro" id="IPR036875">
    <property type="entry name" value="Znf_CCHC_sf"/>
</dbReference>
<dbReference type="GO" id="GO:0006508">
    <property type="term" value="P:proteolysis"/>
    <property type="evidence" value="ECO:0007669"/>
    <property type="project" value="UniProtKB-KW"/>
</dbReference>
<reference evidence="8" key="1">
    <citation type="journal article" date="2019" name="Sci. Rep.">
        <title>Draft genome of Tanacetum cinerariifolium, the natural source of mosquito coil.</title>
        <authorList>
            <person name="Yamashiro T."/>
            <person name="Shiraishi A."/>
            <person name="Satake H."/>
            <person name="Nakayama K."/>
        </authorList>
    </citation>
    <scope>NUCLEOTIDE SEQUENCE</scope>
</reference>
<keyword evidence="2" id="KW-0479">Metal-binding</keyword>
<dbReference type="SUPFAM" id="SSF53098">
    <property type="entry name" value="Ribonuclease H-like"/>
    <property type="match status" value="1"/>
</dbReference>
<dbReference type="SMART" id="SM00343">
    <property type="entry name" value="ZnF_C2HC"/>
    <property type="match status" value="2"/>
</dbReference>
<feature type="domain" description="CCHC-type" evidence="6">
    <location>
        <begin position="167"/>
        <end position="181"/>
    </location>
</feature>